<evidence type="ECO:0000256" key="1">
    <source>
        <dbReference type="ARBA" id="ARBA00005228"/>
    </source>
</evidence>
<dbReference type="SUPFAM" id="SSF50993">
    <property type="entry name" value="Peptidase/esterase 'gauge' domain"/>
    <property type="match status" value="1"/>
</dbReference>
<keyword evidence="3" id="KW-0378">Hydrolase</keyword>
<organism evidence="8 9">
    <name type="scientific">Actinotignum timonense</name>
    <dbReference type="NCBI Taxonomy" id="1870995"/>
    <lineage>
        <taxon>Bacteria</taxon>
        <taxon>Bacillati</taxon>
        <taxon>Actinomycetota</taxon>
        <taxon>Actinomycetes</taxon>
        <taxon>Actinomycetales</taxon>
        <taxon>Actinomycetaceae</taxon>
        <taxon>Actinotignum</taxon>
    </lineage>
</organism>
<gene>
    <name evidence="8" type="ORF">R6P33_08565</name>
</gene>
<feature type="domain" description="Peptidase S9A N-terminal" evidence="7">
    <location>
        <begin position="6"/>
        <end position="351"/>
    </location>
</feature>
<comment type="caution">
    <text evidence="8">The sequence shown here is derived from an EMBL/GenBank/DDBJ whole genome shotgun (WGS) entry which is preliminary data.</text>
</comment>
<evidence type="ECO:0000256" key="5">
    <source>
        <dbReference type="SAM" id="MobiDB-lite"/>
    </source>
</evidence>
<evidence type="ECO:0000256" key="3">
    <source>
        <dbReference type="ARBA" id="ARBA00022801"/>
    </source>
</evidence>
<feature type="region of interest" description="Disordered" evidence="5">
    <location>
        <begin position="355"/>
        <end position="418"/>
    </location>
</feature>
<evidence type="ECO:0000256" key="2">
    <source>
        <dbReference type="ARBA" id="ARBA00022670"/>
    </source>
</evidence>
<dbReference type="InterPro" id="IPR029058">
    <property type="entry name" value="AB_hydrolase_fold"/>
</dbReference>
<dbReference type="PANTHER" id="PTHR11757:SF19">
    <property type="entry name" value="PROLYL ENDOPEPTIDASE-LIKE"/>
    <property type="match status" value="1"/>
</dbReference>
<dbReference type="Gene3D" id="3.40.50.1820">
    <property type="entry name" value="alpha/beta hydrolase"/>
    <property type="match status" value="1"/>
</dbReference>
<dbReference type="InterPro" id="IPR002470">
    <property type="entry name" value="Peptidase_S9A"/>
</dbReference>
<evidence type="ECO:0000259" key="6">
    <source>
        <dbReference type="Pfam" id="PF00326"/>
    </source>
</evidence>
<proteinExistence type="inferred from homology"/>
<protein>
    <submittedName>
        <fullName evidence="8">Prolyl oligopeptidase family serine peptidase</fullName>
    </submittedName>
</protein>
<dbReference type="Gene3D" id="2.130.10.120">
    <property type="entry name" value="Prolyl oligopeptidase, N-terminal domain"/>
    <property type="match status" value="1"/>
</dbReference>
<evidence type="ECO:0000313" key="9">
    <source>
        <dbReference type="Proteomes" id="UP001284901"/>
    </source>
</evidence>
<evidence type="ECO:0000256" key="4">
    <source>
        <dbReference type="ARBA" id="ARBA00022825"/>
    </source>
</evidence>
<name>A0ABU5GE52_9ACTO</name>
<dbReference type="PRINTS" id="PR00862">
    <property type="entry name" value="PROLIGOPTASE"/>
</dbReference>
<dbReference type="Proteomes" id="UP001284901">
    <property type="component" value="Unassembled WGS sequence"/>
</dbReference>
<keyword evidence="2" id="KW-0645">Protease</keyword>
<dbReference type="EMBL" id="JAWNFY010000028">
    <property type="protein sequence ID" value="MDY5147067.1"/>
    <property type="molecule type" value="Genomic_DNA"/>
</dbReference>
<evidence type="ECO:0000259" key="7">
    <source>
        <dbReference type="Pfam" id="PF02897"/>
    </source>
</evidence>
<accession>A0ABU5GE52</accession>
<dbReference type="SUPFAM" id="SSF53474">
    <property type="entry name" value="alpha/beta-Hydrolases"/>
    <property type="match status" value="1"/>
</dbReference>
<feature type="compositionally biased region" description="Low complexity" evidence="5">
    <location>
        <begin position="378"/>
        <end position="409"/>
    </location>
</feature>
<dbReference type="GeneID" id="92813317"/>
<sequence length="760" mass="84477">MTIGPIAKKIPTERTFHGDTYVDNYEWLRDKSDPDVRALLDAENAYFREQTAGLGDLRDNLVAEFKARTKEADRALPYRVGDWWYYRRTFQDRQYPAMFRTPARGAARPDLNTSFPEFPVWDGNELALGEEFFLCGGFMPSPDGKLGAMSVDFTGDEHFTLRIFDIETGQIVDDSVRNIGYGLAWTADSSAVAYSRVDDSWRQWQVNLHRIGDFNDTILFQENDERFSVDHEQSRNGKWIIIRSASVTSSDVRFISTENIEQRVKILDRREGLEYTAEPAGDQVLIVHNANRPDFEVASAPLRTSTPEEWDPIFVPEEGERVDYVEAYAGHAVISMRSEGQTQLRVMRRERPLSAASAIGSTPPLAVTSDSGTVSGNDDAATLAPAQPAADMPAALGAPAPDAANAAPAAPAPGAPAANHGWSAPVAIPTGEGSFVETYPEGNWFTSRVVFTEQSILEPPTQKAFDPRTGDIEVLRTLDIPGYDPSLYTQDAVWVTARDGVEIPLTVVRRADIHPDGTNPGYLYGYGSYEVSNEPYFSIYRLSLLDRGVVIGWSHIRGGGELGRQWYDDGKLLRKKNTFNDFVDSARWLIDSGWVAPDRLVAEGGSAGGLLIGAAINQAPELFRAVHAAVPFVDALTTILKPELPLTVGEWEEWGNPVASPEVYAYMKEYSPVENVREGVEYPAVLATTSLNDIRVLYVEPTKWVQVLREKTKPNPERPILERIEMVAGHAGKTGRYDAWRERAEEVAWMLDQVGATEVY</sequence>
<comment type="similarity">
    <text evidence="1">Belongs to the peptidase S9A family.</text>
</comment>
<feature type="domain" description="Peptidase S9 prolyl oligopeptidase catalytic" evidence="6">
    <location>
        <begin position="536"/>
        <end position="755"/>
    </location>
</feature>
<evidence type="ECO:0000313" key="8">
    <source>
        <dbReference type="EMBL" id="MDY5147067.1"/>
    </source>
</evidence>
<dbReference type="InterPro" id="IPR023302">
    <property type="entry name" value="Pept_S9A_N"/>
</dbReference>
<keyword evidence="4" id="KW-0720">Serine protease</keyword>
<dbReference type="RefSeq" id="WP_101595682.1">
    <property type="nucleotide sequence ID" value="NZ_CAUPFC010000012.1"/>
</dbReference>
<dbReference type="Pfam" id="PF00326">
    <property type="entry name" value="Peptidase_S9"/>
    <property type="match status" value="1"/>
</dbReference>
<dbReference type="InterPro" id="IPR051543">
    <property type="entry name" value="Serine_Peptidase_S9A"/>
</dbReference>
<keyword evidence="9" id="KW-1185">Reference proteome</keyword>
<dbReference type="Pfam" id="PF02897">
    <property type="entry name" value="Peptidase_S9_N"/>
    <property type="match status" value="1"/>
</dbReference>
<dbReference type="InterPro" id="IPR001375">
    <property type="entry name" value="Peptidase_S9_cat"/>
</dbReference>
<reference evidence="8 9" key="1">
    <citation type="submission" date="2023-10" db="EMBL/GenBank/DDBJ databases">
        <title>Whole Genome based description of the genera Actinobaculum and Actinotignum reveals a complex phylogenetic relationship within the species included in the genus Actinotignum.</title>
        <authorList>
            <person name="Jensen C.S."/>
            <person name="Dargis R."/>
            <person name="Kemp M."/>
            <person name="Christensen J.J."/>
        </authorList>
    </citation>
    <scope>NUCLEOTIDE SEQUENCE [LARGE SCALE GENOMIC DNA]</scope>
    <source>
        <strain evidence="8 9">SLA_B089</strain>
    </source>
</reference>
<dbReference type="PANTHER" id="PTHR11757">
    <property type="entry name" value="PROTEASE FAMILY S9A OLIGOPEPTIDASE"/>
    <property type="match status" value="1"/>
</dbReference>